<evidence type="ECO:0000259" key="3">
    <source>
        <dbReference type="Pfam" id="PF00487"/>
    </source>
</evidence>
<accession>A0A9X1F0K3</accession>
<evidence type="ECO:0000313" key="5">
    <source>
        <dbReference type="Proteomes" id="UP001138681"/>
    </source>
</evidence>
<dbReference type="AlphaFoldDB" id="A0A9X1F0K3"/>
<dbReference type="Pfam" id="PF00487">
    <property type="entry name" value="FA_desaturase"/>
    <property type="match status" value="1"/>
</dbReference>
<evidence type="ECO:0000313" key="4">
    <source>
        <dbReference type="EMBL" id="MBV7258132.1"/>
    </source>
</evidence>
<dbReference type="PANTHER" id="PTHR19353:SF19">
    <property type="entry name" value="DELTA(5) FATTY ACID DESATURASE C-RELATED"/>
    <property type="match status" value="1"/>
</dbReference>
<dbReference type="PANTHER" id="PTHR19353">
    <property type="entry name" value="FATTY ACID DESATURASE 2"/>
    <property type="match status" value="1"/>
</dbReference>
<dbReference type="RefSeq" id="WP_218403495.1">
    <property type="nucleotide sequence ID" value="NZ_JAGSPC010000001.1"/>
</dbReference>
<keyword evidence="5" id="KW-1185">Reference proteome</keyword>
<dbReference type="EMBL" id="JAGSPC010000001">
    <property type="protein sequence ID" value="MBV7258132.1"/>
    <property type="molecule type" value="Genomic_DNA"/>
</dbReference>
<evidence type="ECO:0000256" key="1">
    <source>
        <dbReference type="SAM" id="MobiDB-lite"/>
    </source>
</evidence>
<comment type="caution">
    <text evidence="4">The sequence shown here is derived from an EMBL/GenBank/DDBJ whole genome shotgun (WGS) entry which is preliminary data.</text>
</comment>
<feature type="transmembrane region" description="Helical" evidence="2">
    <location>
        <begin position="65"/>
        <end position="94"/>
    </location>
</feature>
<feature type="region of interest" description="Disordered" evidence="1">
    <location>
        <begin position="1"/>
        <end position="32"/>
    </location>
</feature>
<keyword evidence="2" id="KW-0812">Transmembrane</keyword>
<keyword evidence="2" id="KW-1133">Transmembrane helix</keyword>
<dbReference type="GO" id="GO:0016717">
    <property type="term" value="F:oxidoreductase activity, acting on paired donors, with oxidation of a pair of donors resulting in the reduction of molecular oxygen to two molecules of water"/>
    <property type="evidence" value="ECO:0007669"/>
    <property type="project" value="TreeGrafter"/>
</dbReference>
<feature type="compositionally biased region" description="Polar residues" evidence="1">
    <location>
        <begin position="1"/>
        <end position="21"/>
    </location>
</feature>
<dbReference type="GO" id="GO:0008610">
    <property type="term" value="P:lipid biosynthetic process"/>
    <property type="evidence" value="ECO:0007669"/>
    <property type="project" value="UniProtKB-ARBA"/>
</dbReference>
<dbReference type="InterPro" id="IPR005804">
    <property type="entry name" value="FA_desaturase_dom"/>
</dbReference>
<dbReference type="InterPro" id="IPR012171">
    <property type="entry name" value="Fatty_acid_desaturase"/>
</dbReference>
<sequence>MNIQQSPISAPEAVQTSPQSRKAQRADFQTEDDKDMLRAARDLTKDLGEAKPGIYWPDMLISAGIGYAGIATAIVSANVAVAVFAGVIASLALYRALMFIHELTHIKSDALPGFRLGWNVLVGIPMLTPSFMYEGVHVIHHKRTQYGTIEDPEYLPLALMKPWSLPAFVLVALLAPLALIVRFGILVPLGLIFPPLRNFVWQRFSSLSINPDFRRKPPTDTLASRVRWQEAGASVWAIAVLLSPLVLDWRPLLIALAIFSVTAVLNQLRTLVAHLWENEGDPMTVTAQFLDSVNVPPPGPVAEIWAPVGLRYHALHHLMPSMPYHDLPEAHRRLKRELGDNSTYDGANHAGMFPLVSRIARSTMMR</sequence>
<feature type="transmembrane region" description="Helical" evidence="2">
    <location>
        <begin position="167"/>
        <end position="193"/>
    </location>
</feature>
<feature type="domain" description="Fatty acid desaturase" evidence="3">
    <location>
        <begin position="81"/>
        <end position="341"/>
    </location>
</feature>
<dbReference type="GO" id="GO:0016020">
    <property type="term" value="C:membrane"/>
    <property type="evidence" value="ECO:0007669"/>
    <property type="project" value="TreeGrafter"/>
</dbReference>
<organism evidence="4 5">
    <name type="scientific">Erythrobacter crassostreae</name>
    <dbReference type="NCBI Taxonomy" id="2828328"/>
    <lineage>
        <taxon>Bacteria</taxon>
        <taxon>Pseudomonadati</taxon>
        <taxon>Pseudomonadota</taxon>
        <taxon>Alphaproteobacteria</taxon>
        <taxon>Sphingomonadales</taxon>
        <taxon>Erythrobacteraceae</taxon>
        <taxon>Erythrobacter/Porphyrobacter group</taxon>
        <taxon>Erythrobacter</taxon>
    </lineage>
</organism>
<dbReference type="CDD" id="cd01060">
    <property type="entry name" value="Membrane-FADS-like"/>
    <property type="match status" value="1"/>
</dbReference>
<gene>
    <name evidence="4" type="ORF">KCG46_00930</name>
</gene>
<dbReference type="Proteomes" id="UP001138681">
    <property type="component" value="Unassembled WGS sequence"/>
</dbReference>
<reference evidence="4" key="1">
    <citation type="submission" date="2021-04" db="EMBL/GenBank/DDBJ databases">
        <authorList>
            <person name="Pira H."/>
            <person name="Risdian C."/>
            <person name="Wink J."/>
        </authorList>
    </citation>
    <scope>NUCLEOTIDE SEQUENCE</scope>
    <source>
        <strain evidence="4">WH158</strain>
    </source>
</reference>
<protein>
    <submittedName>
        <fullName evidence="4">Fatty acid desaturase</fullName>
    </submittedName>
</protein>
<evidence type="ECO:0000256" key="2">
    <source>
        <dbReference type="SAM" id="Phobius"/>
    </source>
</evidence>
<keyword evidence="2" id="KW-0472">Membrane</keyword>
<proteinExistence type="predicted"/>
<name>A0A9X1F0K3_9SPHN</name>